<protein>
    <submittedName>
        <fullName evidence="1">Uncharacterized protein</fullName>
    </submittedName>
</protein>
<reference evidence="1" key="1">
    <citation type="submission" date="2024-05" db="EMBL/GenBank/DDBJ databases">
        <title>Genome sequencing of novel strain.</title>
        <authorList>
            <person name="Ganbat D."/>
            <person name="Ganbat S."/>
            <person name="Lee S.-J."/>
        </authorList>
    </citation>
    <scope>NUCLEOTIDE SEQUENCE</scope>
    <source>
        <strain evidence="1">SMD15-11</strain>
    </source>
</reference>
<sequence>MTYRITYGLEHLDTGETEHYTLDMDEAFNLVISTPAPPDWARLEQDKCRNCPLNPDEHPWCPLAVALNVYDIGGGHKLSHTPVRVTVSAPGRTISNETSLQHAYRSLLGLIMPTCGCPVAAFFKPMARFHLPFSDEEETIYRAASMYLLAQYFRAQAGLPAELDLKGLREAYQSIHMLNIDFSKRLRAIAKGDSAVNAVVLLDLFTKTMPWAIDDQLSEIRHLFEGFLNA</sequence>
<dbReference type="AlphaFoldDB" id="A0AB39UZ65"/>
<proteinExistence type="predicted"/>
<organism evidence="1">
    <name type="scientific">Thermohahella caldifontis</name>
    <dbReference type="NCBI Taxonomy" id="3142973"/>
    <lineage>
        <taxon>Bacteria</taxon>
        <taxon>Pseudomonadati</taxon>
        <taxon>Pseudomonadota</taxon>
        <taxon>Gammaproteobacteria</taxon>
        <taxon>Oceanospirillales</taxon>
        <taxon>Hahellaceae</taxon>
        <taxon>Thermohahella</taxon>
    </lineage>
</organism>
<dbReference type="RefSeq" id="WP_369602141.1">
    <property type="nucleotide sequence ID" value="NZ_CP154858.1"/>
</dbReference>
<dbReference type="Pfam" id="PF21842">
    <property type="entry name" value="DUF6901"/>
    <property type="match status" value="1"/>
</dbReference>
<dbReference type="KEGG" id="tcd:AAIA72_03965"/>
<dbReference type="EMBL" id="CP154858">
    <property type="protein sequence ID" value="XDT73145.1"/>
    <property type="molecule type" value="Genomic_DNA"/>
</dbReference>
<gene>
    <name evidence="1" type="ORF">AAIA72_03965</name>
</gene>
<evidence type="ECO:0000313" key="1">
    <source>
        <dbReference type="EMBL" id="XDT73145.1"/>
    </source>
</evidence>
<name>A0AB39UZ65_9GAMM</name>
<dbReference type="InterPro" id="IPR054196">
    <property type="entry name" value="DUF6901"/>
</dbReference>
<accession>A0AB39UZ65</accession>